<accession>A0A2M6W4N4</accession>
<dbReference type="CDD" id="cd00077">
    <property type="entry name" value="HDc"/>
    <property type="match status" value="1"/>
</dbReference>
<evidence type="ECO:0000259" key="1">
    <source>
        <dbReference type="Pfam" id="PF01966"/>
    </source>
</evidence>
<dbReference type="Gene3D" id="1.10.3210.10">
    <property type="entry name" value="Hypothetical protein af1432"/>
    <property type="match status" value="1"/>
</dbReference>
<dbReference type="InterPro" id="IPR006674">
    <property type="entry name" value="HD_domain"/>
</dbReference>
<gene>
    <name evidence="2" type="ORF">COU31_01220</name>
</gene>
<feature type="domain" description="HD" evidence="1">
    <location>
        <begin position="26"/>
        <end position="94"/>
    </location>
</feature>
<proteinExistence type="predicted"/>
<dbReference type="EMBL" id="PFBX01000008">
    <property type="protein sequence ID" value="PIT87747.1"/>
    <property type="molecule type" value="Genomic_DNA"/>
</dbReference>
<reference evidence="3" key="1">
    <citation type="submission" date="2017-09" db="EMBL/GenBank/DDBJ databases">
        <title>Depth-based differentiation of microbial function through sediment-hosted aquifers and enrichment of novel symbionts in the deep terrestrial subsurface.</title>
        <authorList>
            <person name="Probst A.J."/>
            <person name="Ladd B."/>
            <person name="Jarett J.K."/>
            <person name="Geller-Mcgrath D.E."/>
            <person name="Sieber C.M.K."/>
            <person name="Emerson J.B."/>
            <person name="Anantharaman K."/>
            <person name="Thomas B.C."/>
            <person name="Malmstrom R."/>
            <person name="Stieglmeier M."/>
            <person name="Klingl A."/>
            <person name="Woyke T."/>
            <person name="Ryan C.M."/>
            <person name="Banfield J.F."/>
        </authorList>
    </citation>
    <scope>NUCLEOTIDE SEQUENCE [LARGE SCALE GENOMIC DNA]</scope>
</reference>
<dbReference type="NCBIfam" id="TIGR00277">
    <property type="entry name" value="HDIG"/>
    <property type="match status" value="1"/>
</dbReference>
<dbReference type="InterPro" id="IPR003607">
    <property type="entry name" value="HD/PDEase_dom"/>
</dbReference>
<comment type="caution">
    <text evidence="2">The sequence shown here is derived from an EMBL/GenBank/DDBJ whole genome shotgun (WGS) entry which is preliminary data.</text>
</comment>
<organism evidence="2 3">
    <name type="scientific">Candidatus Magasanikbacteria bacterium CG10_big_fil_rev_8_21_14_0_10_40_10</name>
    <dbReference type="NCBI Taxonomy" id="1974648"/>
    <lineage>
        <taxon>Bacteria</taxon>
        <taxon>Candidatus Magasanikiibacteriota</taxon>
    </lineage>
</organism>
<dbReference type="SUPFAM" id="SSF109604">
    <property type="entry name" value="HD-domain/PDEase-like"/>
    <property type="match status" value="1"/>
</dbReference>
<sequence length="106" mass="12252">MDTILAYTKQKVKALFDMYPDEVHGFDHAQRVADMALQIATEEGGDTVMASLAGWLHDIGRAIEERPKDFPQYDSSKTHHELSYDMLRDWFREDAGFSQLSEDQKR</sequence>
<dbReference type="Pfam" id="PF01966">
    <property type="entry name" value="HD"/>
    <property type="match status" value="1"/>
</dbReference>
<name>A0A2M6W4N4_9BACT</name>
<dbReference type="AlphaFoldDB" id="A0A2M6W4N4"/>
<dbReference type="Proteomes" id="UP000231183">
    <property type="component" value="Unassembled WGS sequence"/>
</dbReference>
<protein>
    <recommendedName>
        <fullName evidence="1">HD domain-containing protein</fullName>
    </recommendedName>
</protein>
<evidence type="ECO:0000313" key="3">
    <source>
        <dbReference type="Proteomes" id="UP000231183"/>
    </source>
</evidence>
<dbReference type="InterPro" id="IPR006675">
    <property type="entry name" value="HDIG_dom"/>
</dbReference>
<evidence type="ECO:0000313" key="2">
    <source>
        <dbReference type="EMBL" id="PIT87747.1"/>
    </source>
</evidence>